<keyword evidence="4" id="KW-1185">Reference proteome</keyword>
<feature type="domain" description="DUF7136" evidence="2">
    <location>
        <begin position="25"/>
        <end position="78"/>
    </location>
</feature>
<evidence type="ECO:0000256" key="1">
    <source>
        <dbReference type="SAM" id="SignalP"/>
    </source>
</evidence>
<dbReference type="RefSeq" id="XP_003665008.1">
    <property type="nucleotide sequence ID" value="XM_003664960.1"/>
</dbReference>
<evidence type="ECO:0000313" key="4">
    <source>
        <dbReference type="Proteomes" id="UP000007322"/>
    </source>
</evidence>
<evidence type="ECO:0000259" key="2">
    <source>
        <dbReference type="Pfam" id="PF23584"/>
    </source>
</evidence>
<feature type="signal peptide" evidence="1">
    <location>
        <begin position="1"/>
        <end position="17"/>
    </location>
</feature>
<dbReference type="EMBL" id="CP003006">
    <property type="protein sequence ID" value="AEO59763.1"/>
    <property type="molecule type" value="Genomic_DNA"/>
</dbReference>
<dbReference type="VEuPathDB" id="FungiDB:MYCTH_2308283"/>
<sequence>MRFSLWTTSALAVAASAQKEAPARQQIKIDAVFPRNETYREARIFPIIFAVQNMTAIRGSNATFELSWGIQRLNDGYSPAGILPDEGSFLLRPNDTEPARGSEDKNKYMFQWYLFRLTDEGGHLHSCVPPKETDSHSSANGLMIFQAKWNAYLRFHGLEDADYLRKVATSRSAPSS</sequence>
<accession>G2QJK6</accession>
<name>G2QJK6_THET4</name>
<proteinExistence type="predicted"/>
<dbReference type="Pfam" id="PF23584">
    <property type="entry name" value="DUF7136"/>
    <property type="match status" value="1"/>
</dbReference>
<dbReference type="InParanoid" id="G2QJK6"/>
<dbReference type="AlphaFoldDB" id="G2QJK6"/>
<gene>
    <name evidence="3" type="ORF">MYCTH_2308283</name>
</gene>
<dbReference type="OrthoDB" id="4490227at2759"/>
<evidence type="ECO:0000313" key="3">
    <source>
        <dbReference type="EMBL" id="AEO59763.1"/>
    </source>
</evidence>
<dbReference type="Proteomes" id="UP000007322">
    <property type="component" value="Chromosome 5"/>
</dbReference>
<feature type="chain" id="PRO_5003436385" description="DUF7136 domain-containing protein" evidence="1">
    <location>
        <begin position="18"/>
        <end position="176"/>
    </location>
</feature>
<dbReference type="InterPro" id="IPR055560">
    <property type="entry name" value="DUF7136"/>
</dbReference>
<dbReference type="KEGG" id="mtm:MYCTH_2308283"/>
<organism evidence="3 4">
    <name type="scientific">Thermothelomyces thermophilus (strain ATCC 42464 / BCRC 31852 / DSM 1799)</name>
    <name type="common">Sporotrichum thermophile</name>
    <dbReference type="NCBI Taxonomy" id="573729"/>
    <lineage>
        <taxon>Eukaryota</taxon>
        <taxon>Fungi</taxon>
        <taxon>Dikarya</taxon>
        <taxon>Ascomycota</taxon>
        <taxon>Pezizomycotina</taxon>
        <taxon>Sordariomycetes</taxon>
        <taxon>Sordariomycetidae</taxon>
        <taxon>Sordariales</taxon>
        <taxon>Chaetomiaceae</taxon>
        <taxon>Thermothelomyces</taxon>
    </lineage>
</organism>
<dbReference type="GeneID" id="11507036"/>
<dbReference type="HOGENOM" id="CLU_1526203_0_0_1"/>
<dbReference type="eggNOG" id="ENOG502TM7I">
    <property type="taxonomic scope" value="Eukaryota"/>
</dbReference>
<protein>
    <recommendedName>
        <fullName evidence="2">DUF7136 domain-containing protein</fullName>
    </recommendedName>
</protein>
<reference evidence="3 4" key="1">
    <citation type="journal article" date="2011" name="Nat. Biotechnol.">
        <title>Comparative genomic analysis of the thermophilic biomass-degrading fungi Myceliophthora thermophila and Thielavia terrestris.</title>
        <authorList>
            <person name="Berka R.M."/>
            <person name="Grigoriev I.V."/>
            <person name="Otillar R."/>
            <person name="Salamov A."/>
            <person name="Grimwood J."/>
            <person name="Reid I."/>
            <person name="Ishmael N."/>
            <person name="John T."/>
            <person name="Darmond C."/>
            <person name="Moisan M.-C."/>
            <person name="Henrissat B."/>
            <person name="Coutinho P.M."/>
            <person name="Lombard V."/>
            <person name="Natvig D.O."/>
            <person name="Lindquist E."/>
            <person name="Schmutz J."/>
            <person name="Lucas S."/>
            <person name="Harris P."/>
            <person name="Powlowski J."/>
            <person name="Bellemare A."/>
            <person name="Taylor D."/>
            <person name="Butler G."/>
            <person name="de Vries R.P."/>
            <person name="Allijn I.E."/>
            <person name="van den Brink J."/>
            <person name="Ushinsky S."/>
            <person name="Storms R."/>
            <person name="Powell A.J."/>
            <person name="Paulsen I.T."/>
            <person name="Elbourne L.D.H."/>
            <person name="Baker S.E."/>
            <person name="Magnuson J."/>
            <person name="LaBoissiere S."/>
            <person name="Clutterbuck A.J."/>
            <person name="Martinez D."/>
            <person name="Wogulis M."/>
            <person name="de Leon A.L."/>
            <person name="Rey M.W."/>
            <person name="Tsang A."/>
        </authorList>
    </citation>
    <scope>NUCLEOTIDE SEQUENCE [LARGE SCALE GENOMIC DNA]</scope>
    <source>
        <strain evidence="4">ATCC 42464 / BCRC 31852 / DSM 1799</strain>
    </source>
</reference>
<keyword evidence="1" id="KW-0732">Signal</keyword>